<dbReference type="InterPro" id="IPR029063">
    <property type="entry name" value="SAM-dependent_MTases_sf"/>
</dbReference>
<dbReference type="Pfam" id="PF00271">
    <property type="entry name" value="Helicase_C"/>
    <property type="match status" value="1"/>
</dbReference>
<name>A0A4Y9F2W3_9MICC</name>
<evidence type="ECO:0000313" key="4">
    <source>
        <dbReference type="EMBL" id="TFU21948.1"/>
    </source>
</evidence>
<dbReference type="EMBL" id="SPQC01000024">
    <property type="protein sequence ID" value="TFU21948.1"/>
    <property type="molecule type" value="Genomic_DNA"/>
</dbReference>
<sequence>MAAKKQDSLFNLGEDNELRPIRSVQRQGLHQGADGGEGHPGRAGVGVQGGTLGQSELGLSDYPDGTADAVASAGEADSGVGRTANLEEAGADEVLAGEAGGRPAEYPGDSGRGRGSEREGAPADSSFPGPSAGETTGRVGGSGTGRDGFAYHRGGVGRSSEELGGVDSSSAPAVVSGEPVDYVPSGKITVPSGKKSRTRANLRAIELLDELDRAGRYATAEEQQVLAAYSGWGAIPELFEEKLKSFASERAQLRGLLPEEEYAQARQAILTSHYTDPALVSAMWQALEGAGFNGGMVLEPGCGSGNFLGAAPEPAQMVGVELDRTSARIAHYLYPSATIYAQGYQEIRLPGETISAAVGNVPFSGFIVQDKQDNTEQFKIHNYFINKTMKNLALGGYGLFITSEFTMNTKNSRARAAIAEHSDLVAAVRLPNHAFSRVAGTKVGTDILVFRRRKDNEAIDRVKLKASWVDGLQKTTSEGEKYFTSRFFDQNPHYVLGDIQEGKNQYGQVSLVVTSPDSSAVLADKVRFALNKQIQQAKAEGKGYSPDLAAGAVERIEKFAPGGLTVFGAEGVFNGAVRHNQAINNLEVYSEATGEWSPITKNRPAAAKLRESVALIGLKEKISAVLAVPYEEKAQALEELSGAYEKYVETYGPINRFTLEDSKPKAPEVKKRLREARENWLEGQDTEGLSRKEIKELRPDSEVLAQWEEEANAPEKVKRQAHLTFLKSDPDFGKLVALEKFDEDTQKAQKSKLFELSTYAPKQQVLTAETPADALSVSLDESRSVDLGRIASLLGVSEEAALEQLGGLVYRDPVTSDFVPAVSYLAGNVREKLDEAQAAVINSPEFERNVAALKAVTPQWVPLEKMNLQLGASYLPASFYQHFTRDTFDKALEIAWMEEMGRWSIKRSDASLPVMVKANYGTKRQGPSQLFEKVMNNKQPKVFDKVHDSETGKEQRVLNMEETKKARAKAIKIEMAFQKWVTSSPDRVAQVEEAYNRRFNSYVAPDYTELGKVLELPGISSEFTPHPYQREAVARIVNEPAVLLDHVVGAGKTGSMIMGALELKRRGMIQQPLFVVPNHLVEQIGREFTQWAPAAQVLMIPSGITLAERRTYAMQSLAGDWDAVIMAQSTFSKVGISAGRRHQFLQEDIERLQEQRVNDSIKNDYTVKQLQGVIKTLENRAEKLNQRKDDNVTFESLGCDYLFVDEAHDYKNLARISDYQELSHAGSMRATDLEYILRALRENKIEASEGKNTVPAVATFATGTPIANSLSELWVMTKYLRPDLLKQMGISSIDAWARVFAKPEMKMEVQPSGVGFRVVESISEFKNLEQLKVMTNLFMSTVLRHQIPMDLPDVVNGAATINERVASHQVQDYMKEIERIIRAPREGEYVIEALGRARRVALDPRFVGLEPDPDGGRARQLASQVARIEEQYAQAEYLDDEGQISAQKGGLQIVFCDQGTPGGDTGFNFYEAMIDEMVAAGIPAERIAVIHDAGDEEERKELFLGCREGRYSVLLGSTSKMGTGMNVQNRVTAIHHVDVPWKPADLEQREGRGIRQKNQNAQVEILTYVTQGTFDAYNWQVIARKSRSIEQFKAGESIDSMESLASSGDPQLMIASATNNPHLAEFVQLSAEVERLKLMKASEVADMKEVEQELSVKRNQFKGTQNTIELYGSALPYTPFTGVPISLGKTTFENRGREASAYFQKLVRAAYVAVQKTPDAYYKLGQFGNLPMVAALSSHKGLDVRFCDPVSGEVIPGSGSSVTGSYVMGDSFNSNYELNKLFNAGANLEAYLHSYQLRLETLGQEIEALEAQKAEALVGFSRQAELDEKLARLNVLRADVEIEGMDDDEAGAGQEASGPVLGEEELRNLYPTTRMRQPNGEELREGDLVVDEGGKLHRFVTSLPDKDESKPQWAAGYLVDDVEGDSAEYTFVYARNYSEYTLMGRRRETLTAMEALRLAAPATDVYYRQGLTISNRVVTESLEGKTVSVEQKAGSVLTGTVTAYSDSVLEPSTVQLPNGETFTFQASTSSFIVRDAKTPQQVEAEIAEAAARLAAEEEKKLTEYKLLPGDVLTTDIEKVGKRGYVFDGRYFSDPLTGKHGYAQVTSGHRVHGLAREDFVAGRYLETEEFEQLFGELGMKARVGDLRAGDIVDARKLDPKSSITGQVVILSGSEGYSSFSDIEYRGVDEPEWVPAHKIRRKDTTAIGGVSGRRFGALSVSEKARLGGAQVEKFDSFADFDRFVTASGVEDLILVETNRGQVEAYGRLVDYGTYGHNRNEVKITLKDSEGEQVTHEMYTYSLVFSVITAGSLEEVDLRGIPLEGASAGTAGYHRYLDIPGFVVPSFGSIREYKRVDIAQDSAGMPMEAEGLVQGDKWFETVQGQEEGFEPVALEGEVVEESPVAMSVAVSSVAEESSFAPEILDEEEVELDVPALTYGQQTQGQEEPDLEDSEQEIDGLVEEVAEAAEEAYAQESTEKTGALTEEDAAELLEEAPTPGRNLAAGELSPGDVVVFTPQRFHAQMKHSGPLVGQVYWSDGQKIQLDVLGSSHSRRYILHVNGMPADSIHALYSLDRVEEAFTDYPEAQNPPLEQDGNFLLAAGSQLNPGDKVRYLGDSTVPHGTIEVLDCCFYYDDGLDNEAPQPSYHLTYLEDGIVRSQEFIPENYEPCFEMVQVATDEQAKAAAALYSEYVSTAKETVALEEVVAGDKVAVIGHAIDGKIIEASGEVTALEVEADGASGTVVLEDEAGVETVLEVQQASVQVNDKPAPVVEMMSEDSPEPVAEEENLILLGRVEEAAGAIEDMTVDDAVTETGSEPVTLRYEQVRAGDKIADSNGIWYPVYQVQQMPSGDIELAYGSAAGMFVTTQAASTPITVDPYPSSGVYPQDWEGTAASNLRAGDMLKFAGAEGAVHEVRVEASAYDQFGQFQMEVSRDDGVRGQFIFPPQSTVPYKRPLCEQERAGVAGAMVGVVAQEIEHGMLVHFKNGSAGVVTENVPLPGNGKIRIGVQPLASGDRSLKVWDCEPDYQLTTYQPHERELIARLEAQKVESEKARAEVRGNRPVRQPHQVPGNMVGFQQNLGGLSL</sequence>
<feature type="coiled-coil region" evidence="1">
    <location>
        <begin position="1633"/>
        <end position="1667"/>
    </location>
</feature>
<evidence type="ECO:0000256" key="1">
    <source>
        <dbReference type="SAM" id="Coils"/>
    </source>
</evidence>
<dbReference type="PANTHER" id="PTHR41313">
    <property type="entry name" value="ADENINE-SPECIFIC METHYLTRANSFERASE"/>
    <property type="match status" value="1"/>
</dbReference>
<dbReference type="Proteomes" id="UP000297951">
    <property type="component" value="Unassembled WGS sequence"/>
</dbReference>
<gene>
    <name evidence="4" type="ORF">E4U03_07515</name>
</gene>
<dbReference type="InterPro" id="IPR027417">
    <property type="entry name" value="P-loop_NTPase"/>
</dbReference>
<dbReference type="GO" id="GO:0003677">
    <property type="term" value="F:DNA binding"/>
    <property type="evidence" value="ECO:0007669"/>
    <property type="project" value="InterPro"/>
</dbReference>
<dbReference type="InterPro" id="IPR001650">
    <property type="entry name" value="Helicase_C-like"/>
</dbReference>
<dbReference type="PANTHER" id="PTHR41313:SF1">
    <property type="entry name" value="DNA METHYLASE ADENINE-SPECIFIC DOMAIN-CONTAINING PROTEIN"/>
    <property type="match status" value="1"/>
</dbReference>
<dbReference type="SUPFAM" id="SSF53335">
    <property type="entry name" value="S-adenosyl-L-methionine-dependent methyltransferases"/>
    <property type="match status" value="1"/>
</dbReference>
<proteinExistence type="predicted"/>
<feature type="domain" description="Helicase C-terminal" evidence="3">
    <location>
        <begin position="1420"/>
        <end position="1605"/>
    </location>
</feature>
<keyword evidence="1" id="KW-0175">Coiled coil</keyword>
<dbReference type="GO" id="GO:0005524">
    <property type="term" value="F:ATP binding"/>
    <property type="evidence" value="ECO:0007669"/>
    <property type="project" value="InterPro"/>
</dbReference>
<accession>A0A4Y9F2W3</accession>
<feature type="compositionally biased region" description="Basic and acidic residues" evidence="2">
    <location>
        <begin position="111"/>
        <end position="121"/>
    </location>
</feature>
<dbReference type="Gene3D" id="3.40.50.150">
    <property type="entry name" value="Vaccinia Virus protein VP39"/>
    <property type="match status" value="1"/>
</dbReference>
<comment type="caution">
    <text evidence="4">The sequence shown here is derived from an EMBL/GenBank/DDBJ whole genome shotgun (WGS) entry which is preliminary data.</text>
</comment>
<feature type="region of interest" description="Disordered" evidence="2">
    <location>
        <begin position="1844"/>
        <end position="1883"/>
    </location>
</feature>
<dbReference type="OrthoDB" id="9814088at2"/>
<organism evidence="4 5">
    <name type="scientific">Rothia nasimurium</name>
    <dbReference type="NCBI Taxonomy" id="85336"/>
    <lineage>
        <taxon>Bacteria</taxon>
        <taxon>Bacillati</taxon>
        <taxon>Actinomycetota</taxon>
        <taxon>Actinomycetes</taxon>
        <taxon>Micrococcales</taxon>
        <taxon>Micrococcaceae</taxon>
        <taxon>Rothia</taxon>
    </lineage>
</organism>
<reference evidence="4 5" key="1">
    <citation type="submission" date="2019-03" db="EMBL/GenBank/DDBJ databases">
        <title>Diversity of the mouse oral microbiome.</title>
        <authorList>
            <person name="Joseph S."/>
            <person name="Aduse-Opoku J."/>
            <person name="Curtis M."/>
            <person name="Wade W."/>
            <person name="Hashim A."/>
        </authorList>
    </citation>
    <scope>NUCLEOTIDE SEQUENCE [LARGE SCALE GENOMIC DNA]</scope>
    <source>
        <strain evidence="5">irhom_31</strain>
    </source>
</reference>
<feature type="region of interest" description="Disordered" evidence="2">
    <location>
        <begin position="3047"/>
        <end position="3068"/>
    </location>
</feature>
<feature type="region of interest" description="Disordered" evidence="2">
    <location>
        <begin position="1"/>
        <end position="178"/>
    </location>
</feature>
<dbReference type="InterPro" id="IPR052933">
    <property type="entry name" value="DNA_Protect_Modify"/>
</dbReference>
<feature type="coiled-coil region" evidence="1">
    <location>
        <begin position="1792"/>
        <end position="1819"/>
    </location>
</feature>
<protein>
    <recommendedName>
        <fullName evidence="3">Helicase C-terminal domain-containing protein</fullName>
    </recommendedName>
</protein>
<dbReference type="InterPro" id="IPR014001">
    <property type="entry name" value="Helicase_ATP-bd"/>
</dbReference>
<dbReference type="SMART" id="SM00487">
    <property type="entry name" value="DEXDc"/>
    <property type="match status" value="1"/>
</dbReference>
<evidence type="ECO:0000256" key="2">
    <source>
        <dbReference type="SAM" id="MobiDB-lite"/>
    </source>
</evidence>
<feature type="compositionally biased region" description="Gly residues" evidence="2">
    <location>
        <begin position="41"/>
        <end position="52"/>
    </location>
</feature>
<dbReference type="PROSITE" id="PS51194">
    <property type="entry name" value="HELICASE_CTER"/>
    <property type="match status" value="1"/>
</dbReference>
<dbReference type="SMART" id="SM00490">
    <property type="entry name" value="HELICc"/>
    <property type="match status" value="1"/>
</dbReference>
<dbReference type="Gene3D" id="3.40.50.300">
    <property type="entry name" value="P-loop containing nucleotide triphosphate hydrolases"/>
    <property type="match status" value="2"/>
</dbReference>
<dbReference type="GO" id="GO:0016787">
    <property type="term" value="F:hydrolase activity"/>
    <property type="evidence" value="ECO:0007669"/>
    <property type="project" value="InterPro"/>
</dbReference>
<dbReference type="InterPro" id="IPR006935">
    <property type="entry name" value="Helicase/UvrB_N"/>
</dbReference>
<dbReference type="SUPFAM" id="SSF52540">
    <property type="entry name" value="P-loop containing nucleoside triphosphate hydrolases"/>
    <property type="match status" value="2"/>
</dbReference>
<dbReference type="Pfam" id="PF04851">
    <property type="entry name" value="ResIII"/>
    <property type="match status" value="1"/>
</dbReference>
<evidence type="ECO:0000313" key="5">
    <source>
        <dbReference type="Proteomes" id="UP000297951"/>
    </source>
</evidence>
<evidence type="ECO:0000259" key="3">
    <source>
        <dbReference type="PROSITE" id="PS51194"/>
    </source>
</evidence>